<feature type="region of interest" description="Disordered" evidence="5">
    <location>
        <begin position="1"/>
        <end position="84"/>
    </location>
</feature>
<evidence type="ECO:0000256" key="4">
    <source>
        <dbReference type="ARBA" id="ARBA00023136"/>
    </source>
</evidence>
<dbReference type="CDD" id="cd22212">
    <property type="entry name" value="NDFIP-like"/>
    <property type="match status" value="1"/>
</dbReference>
<dbReference type="GO" id="GO:0030001">
    <property type="term" value="P:metal ion transport"/>
    <property type="evidence" value="ECO:0007669"/>
    <property type="project" value="InterPro"/>
</dbReference>
<evidence type="ECO:0000256" key="5">
    <source>
        <dbReference type="SAM" id="MobiDB-lite"/>
    </source>
</evidence>
<evidence type="ECO:0000256" key="3">
    <source>
        <dbReference type="ARBA" id="ARBA00022989"/>
    </source>
</evidence>
<feature type="transmembrane region" description="Helical" evidence="6">
    <location>
        <begin position="192"/>
        <end position="210"/>
    </location>
</feature>
<keyword evidence="8" id="KW-1185">Reference proteome</keyword>
<gene>
    <name evidence="7" type="ORF">INT47_012943</name>
</gene>
<accession>A0A8H7QV79</accession>
<proteinExistence type="predicted"/>
<keyword evidence="2 6" id="KW-0812">Transmembrane</keyword>
<sequence>VPVNNDTQVSMPQRSDLEDTFDLEEEELEPQTETHGLLGRNSVGHQTIPIPHSNDGVFSNMAAKPESDSFKPEEVPPTYEEASADATPPYWQTTIIAPSGMGDSILVEGLPVGNIFSFFWNMMVSASFQLVGFMLTYLLHTTHAAKDGARAGLGISLIQYGFYVRSRGTLDEDFDYDGEGHETGQDATQAEIVAYLMMFVGWFIILRAFSDYNKARKMERIITAEPDADAMI</sequence>
<dbReference type="InterPro" id="IPR019325">
    <property type="entry name" value="NEDD4/Bsd2"/>
</dbReference>
<dbReference type="PANTHER" id="PTHR13396:SF5">
    <property type="entry name" value="NEDD4 FAMILY INTERACTING PROTEIN"/>
    <property type="match status" value="1"/>
</dbReference>
<dbReference type="PANTHER" id="PTHR13396">
    <property type="entry name" value="NEDD4 FAMILY INTERACTING PROTEIN 1/2"/>
    <property type="match status" value="1"/>
</dbReference>
<feature type="compositionally biased region" description="Polar residues" evidence="5">
    <location>
        <begin position="1"/>
        <end position="13"/>
    </location>
</feature>
<comment type="subcellular location">
    <subcellularLocation>
        <location evidence="1">Membrane</location>
        <topology evidence="1">Multi-pass membrane protein</topology>
    </subcellularLocation>
</comment>
<dbReference type="EMBL" id="JAEPRD010000098">
    <property type="protein sequence ID" value="KAG2199309.1"/>
    <property type="molecule type" value="Genomic_DNA"/>
</dbReference>
<protein>
    <recommendedName>
        <fullName evidence="9">Metal homeostatis protein bsd2</fullName>
    </recommendedName>
</protein>
<dbReference type="GO" id="GO:0005783">
    <property type="term" value="C:endoplasmic reticulum"/>
    <property type="evidence" value="ECO:0007669"/>
    <property type="project" value="TreeGrafter"/>
</dbReference>
<dbReference type="GO" id="GO:0031398">
    <property type="term" value="P:positive regulation of protein ubiquitination"/>
    <property type="evidence" value="ECO:0007669"/>
    <property type="project" value="TreeGrafter"/>
</dbReference>
<feature type="transmembrane region" description="Helical" evidence="6">
    <location>
        <begin position="118"/>
        <end position="139"/>
    </location>
</feature>
<dbReference type="GO" id="GO:0006511">
    <property type="term" value="P:ubiquitin-dependent protein catabolic process"/>
    <property type="evidence" value="ECO:0007669"/>
    <property type="project" value="TreeGrafter"/>
</dbReference>
<dbReference type="GO" id="GO:0016020">
    <property type="term" value="C:membrane"/>
    <property type="evidence" value="ECO:0007669"/>
    <property type="project" value="UniProtKB-SubCell"/>
</dbReference>
<dbReference type="Pfam" id="PF10176">
    <property type="entry name" value="NEDD4_Bsd2"/>
    <property type="match status" value="1"/>
</dbReference>
<dbReference type="OrthoDB" id="10003116at2759"/>
<dbReference type="GO" id="GO:0048471">
    <property type="term" value="C:perinuclear region of cytoplasm"/>
    <property type="evidence" value="ECO:0007669"/>
    <property type="project" value="TreeGrafter"/>
</dbReference>
<keyword evidence="4 6" id="KW-0472">Membrane</keyword>
<keyword evidence="3 6" id="KW-1133">Transmembrane helix</keyword>
<dbReference type="GO" id="GO:0005794">
    <property type="term" value="C:Golgi apparatus"/>
    <property type="evidence" value="ECO:0007669"/>
    <property type="project" value="TreeGrafter"/>
</dbReference>
<evidence type="ECO:0000256" key="2">
    <source>
        <dbReference type="ARBA" id="ARBA00022692"/>
    </source>
</evidence>
<evidence type="ECO:0000313" key="7">
    <source>
        <dbReference type="EMBL" id="KAG2199309.1"/>
    </source>
</evidence>
<evidence type="ECO:0000256" key="6">
    <source>
        <dbReference type="SAM" id="Phobius"/>
    </source>
</evidence>
<comment type="caution">
    <text evidence="7">The sequence shown here is derived from an EMBL/GenBank/DDBJ whole genome shotgun (WGS) entry which is preliminary data.</text>
</comment>
<dbReference type="GO" id="GO:0007034">
    <property type="term" value="P:vacuolar transport"/>
    <property type="evidence" value="ECO:0007669"/>
    <property type="project" value="InterPro"/>
</dbReference>
<name>A0A8H7QV79_9FUNG</name>
<feature type="compositionally biased region" description="Basic and acidic residues" evidence="5">
    <location>
        <begin position="65"/>
        <end position="74"/>
    </location>
</feature>
<dbReference type="Proteomes" id="UP000603453">
    <property type="component" value="Unassembled WGS sequence"/>
</dbReference>
<feature type="compositionally biased region" description="Acidic residues" evidence="5">
    <location>
        <begin position="18"/>
        <end position="30"/>
    </location>
</feature>
<dbReference type="AlphaFoldDB" id="A0A8H7QV79"/>
<evidence type="ECO:0000313" key="8">
    <source>
        <dbReference type="Proteomes" id="UP000603453"/>
    </source>
</evidence>
<evidence type="ECO:0000256" key="1">
    <source>
        <dbReference type="ARBA" id="ARBA00004141"/>
    </source>
</evidence>
<reference evidence="7" key="1">
    <citation type="submission" date="2020-12" db="EMBL/GenBank/DDBJ databases">
        <title>Metabolic potential, ecology and presence of endohyphal bacteria is reflected in genomic diversity of Mucoromycotina.</title>
        <authorList>
            <person name="Muszewska A."/>
            <person name="Okrasinska A."/>
            <person name="Steczkiewicz K."/>
            <person name="Drgas O."/>
            <person name="Orlowska M."/>
            <person name="Perlinska-Lenart U."/>
            <person name="Aleksandrzak-Piekarczyk T."/>
            <person name="Szatraj K."/>
            <person name="Zielenkiewicz U."/>
            <person name="Pilsyk S."/>
            <person name="Malc E."/>
            <person name="Mieczkowski P."/>
            <person name="Kruszewska J.S."/>
            <person name="Biernat P."/>
            <person name="Pawlowska J."/>
        </authorList>
    </citation>
    <scope>NUCLEOTIDE SEQUENCE</scope>
    <source>
        <strain evidence="7">WA0000017839</strain>
    </source>
</reference>
<feature type="non-terminal residue" evidence="7">
    <location>
        <position position="1"/>
    </location>
</feature>
<organism evidence="7 8">
    <name type="scientific">Mucor saturninus</name>
    <dbReference type="NCBI Taxonomy" id="64648"/>
    <lineage>
        <taxon>Eukaryota</taxon>
        <taxon>Fungi</taxon>
        <taxon>Fungi incertae sedis</taxon>
        <taxon>Mucoromycota</taxon>
        <taxon>Mucoromycotina</taxon>
        <taxon>Mucoromycetes</taxon>
        <taxon>Mucorales</taxon>
        <taxon>Mucorineae</taxon>
        <taxon>Mucoraceae</taxon>
        <taxon>Mucor</taxon>
    </lineage>
</organism>
<evidence type="ECO:0008006" key="9">
    <source>
        <dbReference type="Google" id="ProtNLM"/>
    </source>
</evidence>